<evidence type="ECO:0000313" key="1">
    <source>
        <dbReference type="EMBL" id="KYP65930.1"/>
    </source>
</evidence>
<dbReference type="EMBL" id="CM003608">
    <property type="protein sequence ID" value="KYP65930.1"/>
    <property type="molecule type" value="Genomic_DNA"/>
</dbReference>
<dbReference type="Gramene" id="C.cajan_11844.t">
    <property type="protein sequence ID" value="C.cajan_11844.t"/>
    <property type="gene ID" value="C.cajan_11844"/>
</dbReference>
<evidence type="ECO:0000313" key="2">
    <source>
        <dbReference type="Proteomes" id="UP000075243"/>
    </source>
</evidence>
<gene>
    <name evidence="1" type="ORF">KK1_012206</name>
</gene>
<organism evidence="1 2">
    <name type="scientific">Cajanus cajan</name>
    <name type="common">Pigeon pea</name>
    <name type="synonym">Cajanus indicus</name>
    <dbReference type="NCBI Taxonomy" id="3821"/>
    <lineage>
        <taxon>Eukaryota</taxon>
        <taxon>Viridiplantae</taxon>
        <taxon>Streptophyta</taxon>
        <taxon>Embryophyta</taxon>
        <taxon>Tracheophyta</taxon>
        <taxon>Spermatophyta</taxon>
        <taxon>Magnoliopsida</taxon>
        <taxon>eudicotyledons</taxon>
        <taxon>Gunneridae</taxon>
        <taxon>Pentapetalae</taxon>
        <taxon>rosids</taxon>
        <taxon>fabids</taxon>
        <taxon>Fabales</taxon>
        <taxon>Fabaceae</taxon>
        <taxon>Papilionoideae</taxon>
        <taxon>50 kb inversion clade</taxon>
        <taxon>NPAAA clade</taxon>
        <taxon>indigoferoid/millettioid clade</taxon>
        <taxon>Phaseoleae</taxon>
        <taxon>Cajanus</taxon>
    </lineage>
</organism>
<sequence length="215" mass="24427">MSITNQNRRRETPILIPNRIIPELLGLIQIIRLPKTIQRTRLLVIKPNPRLALTTPMQQTDRPRMKGPTNTIDVVPTKPMLVPPMVNSLNIARKNKQKRRQRPQLVNPLLPLEFHPVLDFLPKVPLSPPHQVHHHHPRVEVARELVREVLGEVRVAILRRADHARPCECHAPELAYVVDHDHVGVEVDHAVHAGVQHVAEVVARVVQGVFQGLSD</sequence>
<proteinExistence type="predicted"/>
<dbReference type="Proteomes" id="UP000075243">
    <property type="component" value="Chromosome 6"/>
</dbReference>
<accession>A0A151TFV8</accession>
<protein>
    <submittedName>
        <fullName evidence="1">Uncharacterized protein</fullName>
    </submittedName>
</protein>
<dbReference type="AlphaFoldDB" id="A0A151TFV8"/>
<reference evidence="1 2" key="1">
    <citation type="journal article" date="2012" name="Nat. Biotechnol.">
        <title>Draft genome sequence of pigeonpea (Cajanus cajan), an orphan legume crop of resource-poor farmers.</title>
        <authorList>
            <person name="Varshney R.K."/>
            <person name="Chen W."/>
            <person name="Li Y."/>
            <person name="Bharti A.K."/>
            <person name="Saxena R.K."/>
            <person name="Schlueter J.A."/>
            <person name="Donoghue M.T."/>
            <person name="Azam S."/>
            <person name="Fan G."/>
            <person name="Whaley A.M."/>
            <person name="Farmer A.D."/>
            <person name="Sheridan J."/>
            <person name="Iwata A."/>
            <person name="Tuteja R."/>
            <person name="Penmetsa R.V."/>
            <person name="Wu W."/>
            <person name="Upadhyaya H.D."/>
            <person name="Yang S.P."/>
            <person name="Shah T."/>
            <person name="Saxena K.B."/>
            <person name="Michael T."/>
            <person name="McCombie W.R."/>
            <person name="Yang B."/>
            <person name="Zhang G."/>
            <person name="Yang H."/>
            <person name="Wang J."/>
            <person name="Spillane C."/>
            <person name="Cook D.R."/>
            <person name="May G.D."/>
            <person name="Xu X."/>
            <person name="Jackson S.A."/>
        </authorList>
    </citation>
    <scope>NUCLEOTIDE SEQUENCE [LARGE SCALE GENOMIC DNA]</scope>
    <source>
        <strain evidence="2">cv. Asha</strain>
    </source>
</reference>
<keyword evidence="2" id="KW-1185">Reference proteome</keyword>
<name>A0A151TFV8_CAJCA</name>